<dbReference type="SMART" id="SM00875">
    <property type="entry name" value="BACK"/>
    <property type="match status" value="1"/>
</dbReference>
<dbReference type="InterPro" id="IPR000210">
    <property type="entry name" value="BTB/POZ_dom"/>
</dbReference>
<gene>
    <name evidence="4" type="ORF">SBAD_LOCUS462</name>
</gene>
<dbReference type="Proteomes" id="UP000270296">
    <property type="component" value="Unassembled WGS sequence"/>
</dbReference>
<keyword evidence="1" id="KW-0880">Kelch repeat</keyword>
<evidence type="ECO:0000259" key="3">
    <source>
        <dbReference type="PROSITE" id="PS50097"/>
    </source>
</evidence>
<dbReference type="SMART" id="SM00612">
    <property type="entry name" value="Kelch"/>
    <property type="match status" value="3"/>
</dbReference>
<dbReference type="PANTHER" id="PTHR45632">
    <property type="entry name" value="LD33804P"/>
    <property type="match status" value="1"/>
</dbReference>
<dbReference type="Pfam" id="PF01344">
    <property type="entry name" value="Kelch_1"/>
    <property type="match status" value="3"/>
</dbReference>
<dbReference type="Pfam" id="PF00651">
    <property type="entry name" value="BTB"/>
    <property type="match status" value="1"/>
</dbReference>
<keyword evidence="2" id="KW-0677">Repeat</keyword>
<dbReference type="SUPFAM" id="SSF54695">
    <property type="entry name" value="POZ domain"/>
    <property type="match status" value="1"/>
</dbReference>
<dbReference type="Gene3D" id="2.120.10.80">
    <property type="entry name" value="Kelch-type beta propeller"/>
    <property type="match status" value="1"/>
</dbReference>
<dbReference type="Gene3D" id="1.25.40.420">
    <property type="match status" value="1"/>
</dbReference>
<dbReference type="InterPro" id="IPR011705">
    <property type="entry name" value="BACK"/>
</dbReference>
<dbReference type="SUPFAM" id="SSF117281">
    <property type="entry name" value="Kelch motif"/>
    <property type="match status" value="1"/>
</dbReference>
<feature type="domain" description="BTB" evidence="3">
    <location>
        <begin position="41"/>
        <end position="109"/>
    </location>
</feature>
<dbReference type="EMBL" id="UZAM01001208">
    <property type="protein sequence ID" value="VDO83793.1"/>
    <property type="molecule type" value="Genomic_DNA"/>
</dbReference>
<accession>A0A183IA18</accession>
<reference evidence="6" key="1">
    <citation type="submission" date="2016-06" db="UniProtKB">
        <authorList>
            <consortium name="WormBaseParasite"/>
        </authorList>
    </citation>
    <scope>IDENTIFICATION</scope>
</reference>
<evidence type="ECO:0000313" key="5">
    <source>
        <dbReference type="Proteomes" id="UP000270296"/>
    </source>
</evidence>
<dbReference type="InterPro" id="IPR006652">
    <property type="entry name" value="Kelch_1"/>
</dbReference>
<dbReference type="OrthoDB" id="20684at2759"/>
<dbReference type="PANTHER" id="PTHR45632:SF3">
    <property type="entry name" value="KELCH-LIKE PROTEIN 32"/>
    <property type="match status" value="1"/>
</dbReference>
<dbReference type="PROSITE" id="PS50097">
    <property type="entry name" value="BTB"/>
    <property type="match status" value="1"/>
</dbReference>
<organism evidence="6">
    <name type="scientific">Soboliphyme baturini</name>
    <dbReference type="NCBI Taxonomy" id="241478"/>
    <lineage>
        <taxon>Eukaryota</taxon>
        <taxon>Metazoa</taxon>
        <taxon>Ecdysozoa</taxon>
        <taxon>Nematoda</taxon>
        <taxon>Enoplea</taxon>
        <taxon>Dorylaimia</taxon>
        <taxon>Dioctophymatida</taxon>
        <taxon>Dioctophymatoidea</taxon>
        <taxon>Soboliphymatidae</taxon>
        <taxon>Soboliphyme</taxon>
    </lineage>
</organism>
<dbReference type="AlphaFoldDB" id="A0A183IA18"/>
<dbReference type="Gene3D" id="3.30.710.10">
    <property type="entry name" value="Potassium Channel Kv1.1, Chain A"/>
    <property type="match status" value="1"/>
</dbReference>
<dbReference type="Pfam" id="PF07707">
    <property type="entry name" value="BACK"/>
    <property type="match status" value="1"/>
</dbReference>
<dbReference type="InterPro" id="IPR015915">
    <property type="entry name" value="Kelch-typ_b-propeller"/>
</dbReference>
<reference evidence="4 5" key="2">
    <citation type="submission" date="2018-11" db="EMBL/GenBank/DDBJ databases">
        <authorList>
            <consortium name="Pathogen Informatics"/>
        </authorList>
    </citation>
    <scope>NUCLEOTIDE SEQUENCE [LARGE SCALE GENOMIC DNA]</scope>
</reference>
<name>A0A183IA18_9BILA</name>
<evidence type="ECO:0000256" key="2">
    <source>
        <dbReference type="ARBA" id="ARBA00022737"/>
    </source>
</evidence>
<evidence type="ECO:0000313" key="6">
    <source>
        <dbReference type="WBParaSite" id="SBAD_0000048301-mRNA-1"/>
    </source>
</evidence>
<proteinExistence type="predicted"/>
<dbReference type="InterPro" id="IPR011333">
    <property type="entry name" value="SKP1/BTB/POZ_sf"/>
</dbReference>
<dbReference type="SMART" id="SM00225">
    <property type="entry name" value="BTB"/>
    <property type="match status" value="1"/>
</dbReference>
<protein>
    <submittedName>
        <fullName evidence="6">BTB domain-containing protein</fullName>
    </submittedName>
</protein>
<keyword evidence="5" id="KW-1185">Reference proteome</keyword>
<evidence type="ECO:0000256" key="1">
    <source>
        <dbReference type="ARBA" id="ARBA00022441"/>
    </source>
</evidence>
<sequence>MADSYNSDPPNELKNNEGYVEQRAKVAFERLRQMRDNGESTDVRLVVKHEKCYCSHRIVLSAVSNYFRHCFTSDFVEKNQELFAFPEVDPETIQLILDFSYGHSISLDGCDAIEVLKWADYFQMSELTSFCTQRILEQVTLENCVYFARLAMDYNFTDLKVKTRQYVCENFSHIRSDNQDLMALSFEQLSSFLSDDHLNARKEKVVWSVIKRWIYWDRPARKVHLKQLLTTVRLGVIDETTFKEIRNNELVQEDEESRTLICSAYAMRQGIPMNSKQLASLMDYKACYFRLPYEVIVATGGWSGDSPSDVIEAYDPTVRKWYEVNFKDVVGPSAYHGTIVIGHHLYNVGGFNGNAYYNMVRRFDILSKVWSVRAPMAEKRCYVNVAEYNGSIYAFGGVNGFRRLNSAECYRIEKNQWLNIHPMEARRSDAHAVTIRDKIVLIGGFNGN</sequence>
<evidence type="ECO:0000313" key="4">
    <source>
        <dbReference type="EMBL" id="VDO83793.1"/>
    </source>
</evidence>
<dbReference type="WBParaSite" id="SBAD_0000048301-mRNA-1">
    <property type="protein sequence ID" value="SBAD_0000048301-mRNA-1"/>
    <property type="gene ID" value="SBAD_0000048301"/>
</dbReference>